<dbReference type="OrthoDB" id="9781472at2"/>
<dbReference type="PANTHER" id="PTHR48228:SF5">
    <property type="entry name" value="ALPHA-METHYLACYL-COA RACEMASE"/>
    <property type="match status" value="1"/>
</dbReference>
<dbReference type="GO" id="GO:0016740">
    <property type="term" value="F:transferase activity"/>
    <property type="evidence" value="ECO:0007669"/>
    <property type="project" value="UniProtKB-KW"/>
</dbReference>
<dbReference type="Proteomes" id="UP000184387">
    <property type="component" value="Unassembled WGS sequence"/>
</dbReference>
<dbReference type="AlphaFoldDB" id="A0A1M6IXE6"/>
<proteinExistence type="predicted"/>
<name>A0A1M6IXE6_9PROT</name>
<dbReference type="Gene3D" id="3.30.1540.10">
    <property type="entry name" value="formyl-coa transferase, domain 3"/>
    <property type="match status" value="1"/>
</dbReference>
<dbReference type="InterPro" id="IPR044855">
    <property type="entry name" value="CoA-Trfase_III_dom3_sf"/>
</dbReference>
<dbReference type="PANTHER" id="PTHR48228">
    <property type="entry name" value="SUCCINYL-COA--D-CITRAMALATE COA-TRANSFERASE"/>
    <property type="match status" value="1"/>
</dbReference>
<dbReference type="InterPro" id="IPR003673">
    <property type="entry name" value="CoA-Trfase_fam_III"/>
</dbReference>
<protein>
    <submittedName>
        <fullName evidence="1">Crotonobetainyl-CoA:carnitine CoA-transferase CaiB</fullName>
    </submittedName>
</protein>
<dbReference type="SUPFAM" id="SSF89796">
    <property type="entry name" value="CoA-transferase family III (CaiB/BaiF)"/>
    <property type="match status" value="1"/>
</dbReference>
<evidence type="ECO:0000313" key="1">
    <source>
        <dbReference type="EMBL" id="SHJ39113.1"/>
    </source>
</evidence>
<reference evidence="1 2" key="1">
    <citation type="submission" date="2016-11" db="EMBL/GenBank/DDBJ databases">
        <authorList>
            <person name="Jaros S."/>
            <person name="Januszkiewicz K."/>
            <person name="Wedrychowicz H."/>
        </authorList>
    </citation>
    <scope>NUCLEOTIDE SEQUENCE [LARGE SCALE GENOMIC DNA]</scope>
    <source>
        <strain evidence="1 2">DSM 14916</strain>
    </source>
</reference>
<dbReference type="InterPro" id="IPR023606">
    <property type="entry name" value="CoA-Trfase_III_dom_1_sf"/>
</dbReference>
<gene>
    <name evidence="1" type="ORF">SAMN02745194_02440</name>
</gene>
<dbReference type="RefSeq" id="WP_073135073.1">
    <property type="nucleotide sequence ID" value="NZ_FQZF01000013.1"/>
</dbReference>
<sequence>MPGPLHGLRVLDFSELLPGPFLTGCLAELGAEVLKVERPPAGDPVRRMSPGVFGAVNRGKRSALIDLKQPEGREKARALAADHDVLVESFRPGVMARLGLGYAELAAINPRLIYASLSGYGQDGPFAAVPGHDLNYLSAAGMQALSGGGAGVPVADLCGSVYGLAGVLAALLQRGVTGRGQFLDVSLTECALHWMNPRLGRFAGAGADTLEAQRRLSLARPGYGVFPCRDGRAISIGALEDHFWTRLAAALQLAPFDTAEHARMAQRAPQTEAINALIATRCAEEDSAGLLDRLLAADVPAAPVLAPAELAGFPQFLARGAMQETELGPLARFPVRLEGMEPLGAAPPLDGRAEAAP</sequence>
<dbReference type="InterPro" id="IPR050509">
    <property type="entry name" value="CoA-transferase_III"/>
</dbReference>
<dbReference type="STRING" id="198092.SAMN02745194_02440"/>
<accession>A0A1M6IXE6</accession>
<keyword evidence="2" id="KW-1185">Reference proteome</keyword>
<dbReference type="EMBL" id="FQZF01000013">
    <property type="protein sequence ID" value="SHJ39113.1"/>
    <property type="molecule type" value="Genomic_DNA"/>
</dbReference>
<keyword evidence="1" id="KW-0808">Transferase</keyword>
<dbReference type="Gene3D" id="3.40.50.10540">
    <property type="entry name" value="Crotonobetainyl-coa:carnitine coa-transferase, domain 1"/>
    <property type="match status" value="1"/>
</dbReference>
<evidence type="ECO:0000313" key="2">
    <source>
        <dbReference type="Proteomes" id="UP000184387"/>
    </source>
</evidence>
<dbReference type="Pfam" id="PF02515">
    <property type="entry name" value="CoA_transf_3"/>
    <property type="match status" value="1"/>
</dbReference>
<organism evidence="1 2">
    <name type="scientific">Muricoccus roseus</name>
    <dbReference type="NCBI Taxonomy" id="198092"/>
    <lineage>
        <taxon>Bacteria</taxon>
        <taxon>Pseudomonadati</taxon>
        <taxon>Pseudomonadota</taxon>
        <taxon>Alphaproteobacteria</taxon>
        <taxon>Acetobacterales</taxon>
        <taxon>Roseomonadaceae</taxon>
        <taxon>Muricoccus</taxon>
    </lineage>
</organism>